<keyword evidence="1" id="KW-0813">Transport</keyword>
<feature type="region of interest" description="Disordered" evidence="7">
    <location>
        <begin position="292"/>
        <end position="339"/>
    </location>
</feature>
<feature type="compositionally biased region" description="Basic and acidic residues" evidence="7">
    <location>
        <begin position="300"/>
        <end position="311"/>
    </location>
</feature>
<evidence type="ECO:0000256" key="2">
    <source>
        <dbReference type="ARBA" id="ARBA00022485"/>
    </source>
</evidence>
<feature type="transmembrane region" description="Helical" evidence="8">
    <location>
        <begin position="177"/>
        <end position="197"/>
    </location>
</feature>
<evidence type="ECO:0000256" key="5">
    <source>
        <dbReference type="ARBA" id="ARBA00023004"/>
    </source>
</evidence>
<keyword evidence="3" id="KW-0479">Metal-binding</keyword>
<evidence type="ECO:0000256" key="1">
    <source>
        <dbReference type="ARBA" id="ARBA00022448"/>
    </source>
</evidence>
<evidence type="ECO:0000256" key="3">
    <source>
        <dbReference type="ARBA" id="ARBA00022723"/>
    </source>
</evidence>
<evidence type="ECO:0000313" key="10">
    <source>
        <dbReference type="EMBL" id="MFC3153229.1"/>
    </source>
</evidence>
<feature type="compositionally biased region" description="Polar residues" evidence="7">
    <location>
        <begin position="312"/>
        <end position="339"/>
    </location>
</feature>
<evidence type="ECO:0000256" key="6">
    <source>
        <dbReference type="ARBA" id="ARBA00023014"/>
    </source>
</evidence>
<keyword evidence="11" id="KW-1185">Reference proteome</keyword>
<keyword evidence="8" id="KW-1133">Transmembrane helix</keyword>
<keyword evidence="2" id="KW-0004">4Fe-4S</keyword>
<feature type="transmembrane region" description="Helical" evidence="8">
    <location>
        <begin position="131"/>
        <end position="157"/>
    </location>
</feature>
<dbReference type="PANTHER" id="PTHR30176:SF3">
    <property type="entry name" value="FERREDOXIN-TYPE PROTEIN NAPH"/>
    <property type="match status" value="1"/>
</dbReference>
<evidence type="ECO:0000256" key="7">
    <source>
        <dbReference type="SAM" id="MobiDB-lite"/>
    </source>
</evidence>
<organism evidence="10 11">
    <name type="scientific">Litoribrevibacter euphylliae</name>
    <dbReference type="NCBI Taxonomy" id="1834034"/>
    <lineage>
        <taxon>Bacteria</taxon>
        <taxon>Pseudomonadati</taxon>
        <taxon>Pseudomonadota</taxon>
        <taxon>Gammaproteobacteria</taxon>
        <taxon>Oceanospirillales</taxon>
        <taxon>Oceanospirillaceae</taxon>
        <taxon>Litoribrevibacter</taxon>
    </lineage>
</organism>
<dbReference type="Pfam" id="PF12801">
    <property type="entry name" value="Fer4_5"/>
    <property type="match status" value="1"/>
</dbReference>
<keyword evidence="4" id="KW-0249">Electron transport</keyword>
<evidence type="ECO:0000256" key="8">
    <source>
        <dbReference type="SAM" id="Phobius"/>
    </source>
</evidence>
<comment type="caution">
    <text evidence="10">The sequence shown here is derived from an EMBL/GenBank/DDBJ whole genome shotgun (WGS) entry which is preliminary data.</text>
</comment>
<keyword evidence="8" id="KW-0472">Membrane</keyword>
<accession>A0ABV7HH77</accession>
<name>A0ABV7HH77_9GAMM</name>
<proteinExistence type="predicted"/>
<keyword evidence="5" id="KW-0408">Iron</keyword>
<keyword evidence="8" id="KW-0812">Transmembrane</keyword>
<feature type="transmembrane region" description="Helical" evidence="8">
    <location>
        <begin position="10"/>
        <end position="29"/>
    </location>
</feature>
<dbReference type="SUPFAM" id="SSF54862">
    <property type="entry name" value="4Fe-4S ferredoxins"/>
    <property type="match status" value="1"/>
</dbReference>
<evidence type="ECO:0000259" key="9">
    <source>
        <dbReference type="Pfam" id="PF12801"/>
    </source>
</evidence>
<dbReference type="InterPro" id="IPR051684">
    <property type="entry name" value="Electron_Trans/Redox"/>
</dbReference>
<sequence length="339" mass="38115">MNKRLQEARLFSRVAFFALFLLAPVLNIFRFDLTTTNFVVLGQVLSFDMTAEWIQQSDAMDAGIRILTRFILPIIVIVSVGLYIFWRWGRIYCGWLCPHFSVVELINGLMQKRTGRVTIWEPSKSEQPSSWLDWAVIVVVSATIAFLWALGLLSYLLPPVPLYTDLVTGELSRNPTIFLIAATTVFTIDFVFARHLFCKYGCALGVWQSLFWMMNSKAMLVKFDRDRAKLCQDCDKDCETACPMRLPVRSFKRAKFTCTQCAQCISACQNVQKDNPDGALLEWSEGEKTRHSSLIPVKTIDPRKVQTDNHKSSTPNGSASNGLTANGSTPNQSDGASGE</sequence>
<protein>
    <submittedName>
        <fullName evidence="10">4Fe-4S binding protein</fullName>
    </submittedName>
</protein>
<evidence type="ECO:0000313" key="11">
    <source>
        <dbReference type="Proteomes" id="UP001595476"/>
    </source>
</evidence>
<reference evidence="11" key="1">
    <citation type="journal article" date="2019" name="Int. J. Syst. Evol. Microbiol.">
        <title>The Global Catalogue of Microorganisms (GCM) 10K type strain sequencing project: providing services to taxonomists for standard genome sequencing and annotation.</title>
        <authorList>
            <consortium name="The Broad Institute Genomics Platform"/>
            <consortium name="The Broad Institute Genome Sequencing Center for Infectious Disease"/>
            <person name="Wu L."/>
            <person name="Ma J."/>
        </authorList>
    </citation>
    <scope>NUCLEOTIDE SEQUENCE [LARGE SCALE GENOMIC DNA]</scope>
    <source>
        <strain evidence="11">KCTC 52438</strain>
    </source>
</reference>
<feature type="transmembrane region" description="Helical" evidence="8">
    <location>
        <begin position="66"/>
        <end position="86"/>
    </location>
</feature>
<evidence type="ECO:0000256" key="4">
    <source>
        <dbReference type="ARBA" id="ARBA00022982"/>
    </source>
</evidence>
<dbReference type="InterPro" id="IPR017896">
    <property type="entry name" value="4Fe4S_Fe-S-bd"/>
</dbReference>
<feature type="domain" description="4Fe-4S ferredoxin-type" evidence="9">
    <location>
        <begin position="70"/>
        <end position="115"/>
    </location>
</feature>
<dbReference type="Proteomes" id="UP001595476">
    <property type="component" value="Unassembled WGS sequence"/>
</dbReference>
<gene>
    <name evidence="10" type="ORF">ACFOEK_19475</name>
</gene>
<dbReference type="RefSeq" id="WP_386723153.1">
    <property type="nucleotide sequence ID" value="NZ_JBHRSZ010000009.1"/>
</dbReference>
<dbReference type="PANTHER" id="PTHR30176">
    <property type="entry name" value="FERREDOXIN-TYPE PROTEIN NAPH"/>
    <property type="match status" value="1"/>
</dbReference>
<keyword evidence="6" id="KW-0411">Iron-sulfur</keyword>
<dbReference type="EMBL" id="JBHRSZ010000009">
    <property type="protein sequence ID" value="MFC3153229.1"/>
    <property type="molecule type" value="Genomic_DNA"/>
</dbReference>